<comment type="function">
    <text evidence="8">Catalyzes the removal of elemental sulfur and selenium atoms from L-cysteine, L-cystine, L-selenocysteine, and L-selenocystine to produce L-alanine.</text>
</comment>
<dbReference type="CDD" id="cd06453">
    <property type="entry name" value="SufS_like"/>
    <property type="match status" value="1"/>
</dbReference>
<sequence length="416" mass="46070">MTMTKVKTNPSQFDVERIRSDFPILHQEIYGKPLVYLDNAATMQKPRQVIEAIDHYYRQDNGNIHRAVHQLSERSTKAYEGARDKVKHFINAAYREEIIFVRSTTEAINLVAQTFGRSRLKSGDEILISYMEHHSNLVPWQILCEQTGAILKVAPINESGELLLDEFKALLSPKTSIVAVTHVSNALGTINPVKKIIELSHHNGTPVILDGAQAIPHLPVDVQDLNCDFYTFSAHKMCGPTGIGILYGKKDHLEAMPPYQGGGDMILSVSFDKTIYNNLPYKFEAGTPHIVGAIGLGVAIDYLSDIGMETIDSYEQELLAYAVGVLSEIPTLRLIGTAQHKVGVLSFTLEKIHPHDIGTILDHEGIAIRTGHHCAQPIMDYFTVPATARASLAFYNTKIEIDSLASGIQHLQKLLG</sequence>
<dbReference type="InterPro" id="IPR015424">
    <property type="entry name" value="PyrdxlP-dep_Trfase"/>
</dbReference>
<keyword evidence="10" id="KW-0456">Lyase</keyword>
<comment type="similarity">
    <text evidence="2 8">Belongs to the class-V pyridoxal-phosphate-dependent aminotransferase family. Csd subfamily.</text>
</comment>
<dbReference type="EC" id="2.8.1.7" evidence="3 8"/>
<dbReference type="GO" id="GO:0006534">
    <property type="term" value="P:cysteine metabolic process"/>
    <property type="evidence" value="ECO:0007669"/>
    <property type="project" value="UniProtKB-UniRule"/>
</dbReference>
<dbReference type="AlphaFoldDB" id="A0A7G1QAD4"/>
<keyword evidence="5 8" id="KW-0663">Pyridoxal phosphate</keyword>
<dbReference type="InterPro" id="IPR015421">
    <property type="entry name" value="PyrdxlP-dep_Trfase_major"/>
</dbReference>
<reference evidence="10 11" key="1">
    <citation type="submission" date="2020-03" db="EMBL/GenBank/DDBJ databases">
        <authorList>
            <person name="Picone N."/>
        </authorList>
    </citation>
    <scope>NUCLEOTIDE SEQUENCE [LARGE SCALE GENOMIC DNA]</scope>
    <source>
        <strain evidence="10">NSCAC1</strain>
    </source>
</reference>
<dbReference type="InterPro" id="IPR020578">
    <property type="entry name" value="Aminotrans_V_PyrdxlP_BS"/>
</dbReference>
<keyword evidence="4 8" id="KW-0808">Transferase</keyword>
<accession>A0A7G1QAD4</accession>
<dbReference type="InterPro" id="IPR000192">
    <property type="entry name" value="Aminotrans_V_dom"/>
</dbReference>
<evidence type="ECO:0000256" key="3">
    <source>
        <dbReference type="ARBA" id="ARBA00012239"/>
    </source>
</evidence>
<evidence type="ECO:0000256" key="4">
    <source>
        <dbReference type="ARBA" id="ARBA00022679"/>
    </source>
</evidence>
<evidence type="ECO:0000256" key="2">
    <source>
        <dbReference type="ARBA" id="ARBA00010447"/>
    </source>
</evidence>
<dbReference type="GO" id="GO:0030170">
    <property type="term" value="F:pyridoxal phosphate binding"/>
    <property type="evidence" value="ECO:0007669"/>
    <property type="project" value="UniProtKB-UniRule"/>
</dbReference>
<dbReference type="PROSITE" id="PS00595">
    <property type="entry name" value="AA_TRANSFER_CLASS_5"/>
    <property type="match status" value="1"/>
</dbReference>
<proteinExistence type="inferred from homology"/>
<dbReference type="Pfam" id="PF00266">
    <property type="entry name" value="Aminotran_5"/>
    <property type="match status" value="1"/>
</dbReference>
<dbReference type="Gene3D" id="3.90.1150.10">
    <property type="entry name" value="Aspartate Aminotransferase, domain 1"/>
    <property type="match status" value="1"/>
</dbReference>
<comment type="cofactor">
    <cofactor evidence="1 7">
        <name>pyridoxal 5'-phosphate</name>
        <dbReference type="ChEBI" id="CHEBI:597326"/>
    </cofactor>
</comment>
<evidence type="ECO:0000313" key="10">
    <source>
        <dbReference type="EMBL" id="CAB1276619.1"/>
    </source>
</evidence>
<dbReference type="PANTHER" id="PTHR43586">
    <property type="entry name" value="CYSTEINE DESULFURASE"/>
    <property type="match status" value="1"/>
</dbReference>
<comment type="catalytic activity">
    <reaction evidence="6 8">
        <text>(sulfur carrier)-H + L-cysteine = (sulfur carrier)-SH + L-alanine</text>
        <dbReference type="Rhea" id="RHEA:43892"/>
        <dbReference type="Rhea" id="RHEA-COMP:14737"/>
        <dbReference type="Rhea" id="RHEA-COMP:14739"/>
        <dbReference type="ChEBI" id="CHEBI:29917"/>
        <dbReference type="ChEBI" id="CHEBI:35235"/>
        <dbReference type="ChEBI" id="CHEBI:57972"/>
        <dbReference type="ChEBI" id="CHEBI:64428"/>
        <dbReference type="EC" id="2.8.1.7"/>
    </reaction>
</comment>
<dbReference type="GO" id="GO:0031071">
    <property type="term" value="F:cysteine desulfurase activity"/>
    <property type="evidence" value="ECO:0007669"/>
    <property type="project" value="UniProtKB-UniRule"/>
</dbReference>
<dbReference type="InterPro" id="IPR010970">
    <property type="entry name" value="Cys_dSase_SufS"/>
</dbReference>
<organism evidence="10 11">
    <name type="scientific">Candidatus Nitrosacidococcus tergens</name>
    <dbReference type="NCBI Taxonomy" id="553981"/>
    <lineage>
        <taxon>Bacteria</taxon>
        <taxon>Pseudomonadati</taxon>
        <taxon>Pseudomonadota</taxon>
        <taxon>Gammaproteobacteria</taxon>
        <taxon>Chromatiales</taxon>
        <taxon>Chromatiaceae</taxon>
        <taxon>Candidatus Nitrosacidococcus</taxon>
    </lineage>
</organism>
<evidence type="ECO:0000259" key="9">
    <source>
        <dbReference type="Pfam" id="PF00266"/>
    </source>
</evidence>
<protein>
    <recommendedName>
        <fullName evidence="3 8">Cysteine desulfurase</fullName>
        <ecNumber evidence="3 8">2.8.1.7</ecNumber>
    </recommendedName>
</protein>
<dbReference type="KEGG" id="ntg:NSCAC_1262"/>
<evidence type="ECO:0000256" key="5">
    <source>
        <dbReference type="ARBA" id="ARBA00022898"/>
    </source>
</evidence>
<dbReference type="RefSeq" id="WP_269474119.1">
    <property type="nucleotide sequence ID" value="NZ_LR778175.1"/>
</dbReference>
<dbReference type="Gene3D" id="3.40.640.10">
    <property type="entry name" value="Type I PLP-dependent aspartate aminotransferase-like (Major domain)"/>
    <property type="match status" value="1"/>
</dbReference>
<dbReference type="SUPFAM" id="SSF53383">
    <property type="entry name" value="PLP-dependent transferases"/>
    <property type="match status" value="1"/>
</dbReference>
<gene>
    <name evidence="10" type="primary">sufS</name>
    <name evidence="10" type="ORF">NSCAC_1262</name>
</gene>
<evidence type="ECO:0000256" key="1">
    <source>
        <dbReference type="ARBA" id="ARBA00001933"/>
    </source>
</evidence>
<dbReference type="EMBL" id="LR778175">
    <property type="protein sequence ID" value="CAB1276619.1"/>
    <property type="molecule type" value="Genomic_DNA"/>
</dbReference>
<keyword evidence="11" id="KW-1185">Reference proteome</keyword>
<dbReference type="Proteomes" id="UP000516072">
    <property type="component" value="Chromosome"/>
</dbReference>
<dbReference type="GO" id="GO:0016829">
    <property type="term" value="F:lyase activity"/>
    <property type="evidence" value="ECO:0007669"/>
    <property type="project" value="UniProtKB-KW"/>
</dbReference>
<evidence type="ECO:0000256" key="7">
    <source>
        <dbReference type="RuleBase" id="RU004504"/>
    </source>
</evidence>
<dbReference type="InterPro" id="IPR015422">
    <property type="entry name" value="PyrdxlP-dep_Trfase_small"/>
</dbReference>
<evidence type="ECO:0000256" key="8">
    <source>
        <dbReference type="RuleBase" id="RU004506"/>
    </source>
</evidence>
<evidence type="ECO:0000313" key="11">
    <source>
        <dbReference type="Proteomes" id="UP000516072"/>
    </source>
</evidence>
<name>A0A7G1QAD4_9GAMM</name>
<dbReference type="NCBIfam" id="TIGR01979">
    <property type="entry name" value="sufS"/>
    <property type="match status" value="1"/>
</dbReference>
<feature type="domain" description="Aminotransferase class V" evidence="9">
    <location>
        <begin position="35"/>
        <end position="404"/>
    </location>
</feature>
<evidence type="ECO:0000256" key="6">
    <source>
        <dbReference type="ARBA" id="ARBA00050776"/>
    </source>
</evidence>
<dbReference type="PANTHER" id="PTHR43586:SF8">
    <property type="entry name" value="CYSTEINE DESULFURASE 1, CHLOROPLASTIC"/>
    <property type="match status" value="1"/>
</dbReference>